<organism evidence="1 2">
    <name type="scientific">Phytophthora palmivora</name>
    <dbReference type="NCBI Taxonomy" id="4796"/>
    <lineage>
        <taxon>Eukaryota</taxon>
        <taxon>Sar</taxon>
        <taxon>Stramenopiles</taxon>
        <taxon>Oomycota</taxon>
        <taxon>Peronosporomycetes</taxon>
        <taxon>Peronosporales</taxon>
        <taxon>Peronosporaceae</taxon>
        <taxon>Phytophthora</taxon>
    </lineage>
</organism>
<reference evidence="1 2" key="1">
    <citation type="journal article" date="2017" name="Genome Biol. Evol.">
        <title>Phytophthora megakarya and P. palmivora, closely related causal agents of cacao black pod rot, underwent increases in genome sizes and gene numbers by different mechanisms.</title>
        <authorList>
            <person name="Ali S.S."/>
            <person name="Shao J."/>
            <person name="Lary D.J."/>
            <person name="Kronmiller B."/>
            <person name="Shen D."/>
            <person name="Strem M.D."/>
            <person name="Amoako-Attah I."/>
            <person name="Akrofi A.Y."/>
            <person name="Begoude B.A."/>
            <person name="Ten Hoopen G.M."/>
            <person name="Coulibaly K."/>
            <person name="Kebe B.I."/>
            <person name="Melnick R.L."/>
            <person name="Guiltinan M.J."/>
            <person name="Tyler B.M."/>
            <person name="Meinhardt L.W."/>
            <person name="Bailey B.A."/>
        </authorList>
    </citation>
    <scope>NUCLEOTIDE SEQUENCE [LARGE SCALE GENOMIC DNA]</scope>
    <source>
        <strain evidence="2">sbr112.9</strain>
    </source>
</reference>
<dbReference type="AlphaFoldDB" id="A0A2P4Y1W7"/>
<evidence type="ECO:0000313" key="2">
    <source>
        <dbReference type="Proteomes" id="UP000237271"/>
    </source>
</evidence>
<proteinExistence type="predicted"/>
<dbReference type="Proteomes" id="UP000237271">
    <property type="component" value="Unassembled WGS sequence"/>
</dbReference>
<dbReference type="OrthoDB" id="107714at2759"/>
<evidence type="ECO:0000313" key="1">
    <source>
        <dbReference type="EMBL" id="POM71804.1"/>
    </source>
</evidence>
<keyword evidence="2" id="KW-1185">Reference proteome</keyword>
<sequence length="106" mass="11772">MKDASSPCTDGEVAVILRPFFAEYNFRVEYKPGKLNVLADALSRRPDYELTHVSRVTTDLYDRIRLAYQGNENYTPLVQFLSDGKDAKVDQSRQAVASTAGAAPSL</sequence>
<name>A0A2P4Y1W7_9STRA</name>
<accession>A0A2P4Y1W7</accession>
<comment type="caution">
    <text evidence="1">The sequence shown here is derived from an EMBL/GenBank/DDBJ whole genome shotgun (WGS) entry which is preliminary data.</text>
</comment>
<dbReference type="EMBL" id="NCKW01006407">
    <property type="protein sequence ID" value="POM71804.1"/>
    <property type="molecule type" value="Genomic_DNA"/>
</dbReference>
<gene>
    <name evidence="1" type="ORF">PHPALM_11580</name>
</gene>
<protein>
    <submittedName>
        <fullName evidence="1">Pol protein</fullName>
    </submittedName>
</protein>